<comment type="caution">
    <text evidence="1">The sequence shown here is derived from an EMBL/GenBank/DDBJ whole genome shotgun (WGS) entry which is preliminary data.</text>
</comment>
<reference evidence="1" key="1">
    <citation type="submission" date="2021-06" db="EMBL/GenBank/DDBJ databases">
        <authorList>
            <person name="Hodson N. C."/>
            <person name="Mongue J. A."/>
            <person name="Jaron S. K."/>
        </authorList>
    </citation>
    <scope>NUCLEOTIDE SEQUENCE</scope>
</reference>
<evidence type="ECO:0000313" key="1">
    <source>
        <dbReference type="EMBL" id="CAG7716300.1"/>
    </source>
</evidence>
<dbReference type="EMBL" id="CAJVCH010037532">
    <property type="protein sequence ID" value="CAG7716300.1"/>
    <property type="molecule type" value="Genomic_DNA"/>
</dbReference>
<dbReference type="AlphaFoldDB" id="A0A8J2JGC6"/>
<accession>A0A8J2JGC6</accession>
<name>A0A8J2JGC6_9HEXA</name>
<sequence length="81" mass="9355">MEGEKIEEEGEKLEFKCVMMEALEPNMVFGEDLVMLDNKLSEIRSDRFRAVPMTGDTHPFIGENIVYMKIVRSVFALNQAR</sequence>
<evidence type="ECO:0000313" key="2">
    <source>
        <dbReference type="Proteomes" id="UP000708208"/>
    </source>
</evidence>
<gene>
    <name evidence="1" type="ORF">AFUS01_LOCUS5816</name>
</gene>
<proteinExistence type="predicted"/>
<organism evidence="1 2">
    <name type="scientific">Allacma fusca</name>
    <dbReference type="NCBI Taxonomy" id="39272"/>
    <lineage>
        <taxon>Eukaryota</taxon>
        <taxon>Metazoa</taxon>
        <taxon>Ecdysozoa</taxon>
        <taxon>Arthropoda</taxon>
        <taxon>Hexapoda</taxon>
        <taxon>Collembola</taxon>
        <taxon>Symphypleona</taxon>
        <taxon>Sminthuridae</taxon>
        <taxon>Allacma</taxon>
    </lineage>
</organism>
<protein>
    <submittedName>
        <fullName evidence="1">Uncharacterized protein</fullName>
    </submittedName>
</protein>
<dbReference type="Proteomes" id="UP000708208">
    <property type="component" value="Unassembled WGS sequence"/>
</dbReference>
<keyword evidence="2" id="KW-1185">Reference proteome</keyword>